<evidence type="ECO:0000256" key="4">
    <source>
        <dbReference type="PIRSR" id="PIRSR603782-2"/>
    </source>
</evidence>
<keyword evidence="5" id="KW-0472">Membrane</keyword>
<feature type="disulfide bond" description="Redox-active" evidence="4">
    <location>
        <begin position="95"/>
        <end position="99"/>
    </location>
</feature>
<keyword evidence="5" id="KW-0812">Transmembrane</keyword>
<gene>
    <name evidence="7" type="ORF">BST96_08015</name>
</gene>
<feature type="domain" description="Thioredoxin" evidence="6">
    <location>
        <begin position="57"/>
        <end position="221"/>
    </location>
</feature>
<reference evidence="7 8" key="1">
    <citation type="submission" date="2016-11" db="EMBL/GenBank/DDBJ databases">
        <title>Trade-off between light-utilization and light-protection in marine flavobacteria.</title>
        <authorList>
            <person name="Kumagai Y."/>
        </authorList>
    </citation>
    <scope>NUCLEOTIDE SEQUENCE [LARGE SCALE GENOMIC DNA]</scope>
    <source>
        <strain evidence="7 8">NBRC 107125</strain>
    </source>
</reference>
<proteinExistence type="inferred from homology"/>
<dbReference type="CDD" id="cd02968">
    <property type="entry name" value="SCO"/>
    <property type="match status" value="1"/>
</dbReference>
<dbReference type="Gene3D" id="3.40.30.10">
    <property type="entry name" value="Glutaredoxin"/>
    <property type="match status" value="1"/>
</dbReference>
<dbReference type="PANTHER" id="PTHR12151:SF25">
    <property type="entry name" value="LINALOOL DEHYDRATASE_ISOMERASE DOMAIN-CONTAINING PROTEIN"/>
    <property type="match status" value="1"/>
</dbReference>
<dbReference type="InterPro" id="IPR036249">
    <property type="entry name" value="Thioredoxin-like_sf"/>
</dbReference>
<keyword evidence="2 3" id="KW-0186">Copper</keyword>
<evidence type="ECO:0000313" key="8">
    <source>
        <dbReference type="Proteomes" id="UP000193450"/>
    </source>
</evidence>
<name>A0A1X9NEU6_9GAMM</name>
<evidence type="ECO:0000256" key="1">
    <source>
        <dbReference type="ARBA" id="ARBA00010996"/>
    </source>
</evidence>
<keyword evidence="5" id="KW-1133">Transmembrane helix</keyword>
<keyword evidence="8" id="KW-1185">Reference proteome</keyword>
<comment type="similarity">
    <text evidence="1">Belongs to the SCO1/2 family.</text>
</comment>
<evidence type="ECO:0000313" key="7">
    <source>
        <dbReference type="EMBL" id="ARN74069.1"/>
    </source>
</evidence>
<evidence type="ECO:0000256" key="5">
    <source>
        <dbReference type="SAM" id="Phobius"/>
    </source>
</evidence>
<dbReference type="AlphaFoldDB" id="A0A1X9NEU6"/>
<dbReference type="PROSITE" id="PS51352">
    <property type="entry name" value="THIOREDOXIN_2"/>
    <property type="match status" value="1"/>
</dbReference>
<evidence type="ECO:0000256" key="3">
    <source>
        <dbReference type="PIRSR" id="PIRSR603782-1"/>
    </source>
</evidence>
<dbReference type="GO" id="GO:0046872">
    <property type="term" value="F:metal ion binding"/>
    <property type="evidence" value="ECO:0007669"/>
    <property type="project" value="UniProtKB-KW"/>
</dbReference>
<dbReference type="KEGG" id="osg:BST96_08015"/>
<feature type="binding site" evidence="3">
    <location>
        <position position="99"/>
    </location>
    <ligand>
        <name>Cu cation</name>
        <dbReference type="ChEBI" id="CHEBI:23378"/>
    </ligand>
</feature>
<sequence length="223" mass="25279">MNQQSNSLQPEQKRGIYITVVVVVIAVCLFVGFFVYGLSKPKILSDSELKTNGTFLFDNPRSFKAFSLVDYNKQPFTPEDLQGKWSLIFFGFTYCPDICPTTLVLLNRFYQGQVEKGKYAEDLQIVLVSVDPARDTPEKLYDYVRFFNKDFVGVTGEFLDLHRFATQLNIPFSKSPGGGENYNVEHSGNIAIINPKGHYVGFFRAPPELSKLNVGYESIRATR</sequence>
<keyword evidence="3" id="KW-0479">Metal-binding</keyword>
<dbReference type="InterPro" id="IPR003782">
    <property type="entry name" value="SCO1/SenC"/>
</dbReference>
<keyword evidence="4" id="KW-1015">Disulfide bond</keyword>
<protein>
    <submittedName>
        <fullName evidence="7">SCO family protein</fullName>
    </submittedName>
</protein>
<organism evidence="7 8">
    <name type="scientific">Oceanicoccus sagamiensis</name>
    <dbReference type="NCBI Taxonomy" id="716816"/>
    <lineage>
        <taxon>Bacteria</taxon>
        <taxon>Pseudomonadati</taxon>
        <taxon>Pseudomonadota</taxon>
        <taxon>Gammaproteobacteria</taxon>
        <taxon>Cellvibrionales</taxon>
        <taxon>Spongiibacteraceae</taxon>
        <taxon>Oceanicoccus</taxon>
    </lineage>
</organism>
<dbReference type="RefSeq" id="WP_085758200.1">
    <property type="nucleotide sequence ID" value="NZ_CP019343.1"/>
</dbReference>
<dbReference type="Proteomes" id="UP000193450">
    <property type="component" value="Chromosome"/>
</dbReference>
<dbReference type="InterPro" id="IPR013766">
    <property type="entry name" value="Thioredoxin_domain"/>
</dbReference>
<dbReference type="EMBL" id="CP019343">
    <property type="protein sequence ID" value="ARN74069.1"/>
    <property type="molecule type" value="Genomic_DNA"/>
</dbReference>
<feature type="binding site" evidence="3">
    <location>
        <position position="95"/>
    </location>
    <ligand>
        <name>Cu cation</name>
        <dbReference type="ChEBI" id="CHEBI:23378"/>
    </ligand>
</feature>
<dbReference type="STRING" id="716816.BST96_08015"/>
<accession>A0A1X9NEU6</accession>
<feature type="binding site" evidence="3">
    <location>
        <position position="186"/>
    </location>
    <ligand>
        <name>Cu cation</name>
        <dbReference type="ChEBI" id="CHEBI:23378"/>
    </ligand>
</feature>
<dbReference type="Pfam" id="PF02630">
    <property type="entry name" value="SCO1-SenC"/>
    <property type="match status" value="1"/>
</dbReference>
<feature type="transmembrane region" description="Helical" evidence="5">
    <location>
        <begin position="16"/>
        <end position="38"/>
    </location>
</feature>
<evidence type="ECO:0000256" key="2">
    <source>
        <dbReference type="ARBA" id="ARBA00023008"/>
    </source>
</evidence>
<dbReference type="PANTHER" id="PTHR12151">
    <property type="entry name" value="ELECTRON TRANSPORT PROTIN SCO1/SENC FAMILY MEMBER"/>
    <property type="match status" value="1"/>
</dbReference>
<dbReference type="SUPFAM" id="SSF52833">
    <property type="entry name" value="Thioredoxin-like"/>
    <property type="match status" value="1"/>
</dbReference>
<evidence type="ECO:0000259" key="6">
    <source>
        <dbReference type="PROSITE" id="PS51352"/>
    </source>
</evidence>